<dbReference type="PROSITE" id="PS51318">
    <property type="entry name" value="TAT"/>
    <property type="match status" value="1"/>
</dbReference>
<dbReference type="InterPro" id="IPR006311">
    <property type="entry name" value="TAT_signal"/>
</dbReference>
<keyword evidence="2" id="KW-0472">Membrane</keyword>
<feature type="compositionally biased region" description="Gly residues" evidence="1">
    <location>
        <begin position="441"/>
        <end position="456"/>
    </location>
</feature>
<dbReference type="STRING" id="1963.AQJ27_06790"/>
<evidence type="ECO:0000256" key="2">
    <source>
        <dbReference type="SAM" id="Phobius"/>
    </source>
</evidence>
<sequence>MAANRRRPLALAAAVAVALGAAALAVPHASAAEAPLKDYELTWGIKQSYRAYVTGMAAGTFTPTDGATQAADNGAFTFTGGTGSYDSTTHAVRLGFAGSLKIASAAHHFELTLSDVRFDSGAAEITADVTSNGTTQNDVPLADVTVTREMTGMTTTLTKEAATVLGSASYEGAAGDPLTVTQKVTQSPTPTGSNSTSPTPSSTPTPTSTGSGTPSSSPSTTISSSASTSTSPSATVPASESPAAQGEIVDGTLGWGVKQSFRTYVVDGVAKGKVTASGGATQATGNGAFTFPDASGTYDTDAGTLSASFAGAVNFKGHEDNGSYGLDLTFSDLKAELDGGSGELTADVDSLGEKSEDVVLADLEADSTELTVRDDVIAFDDVTATLTKAGAEAFGGFYPAGTELDPVNLSLAVSEDAQLPGDDGESDNNGSTPSSSSSSGTTGGTGTTGSTTGGVSGALASTGSEVPLGALGAAAAMTVAAGAGVVVAVRRRRTA</sequence>
<feature type="compositionally biased region" description="Low complexity" evidence="1">
    <location>
        <begin position="187"/>
        <end position="244"/>
    </location>
</feature>
<dbReference type="Pfam" id="PF04213">
    <property type="entry name" value="HtaA"/>
    <property type="match status" value="2"/>
</dbReference>
<gene>
    <name evidence="5" type="ORF">SO3561_02415</name>
</gene>
<keyword evidence="6" id="KW-1185">Reference proteome</keyword>
<feature type="domain" description="Htaa" evidence="4">
    <location>
        <begin position="250"/>
        <end position="410"/>
    </location>
</feature>
<evidence type="ECO:0000256" key="3">
    <source>
        <dbReference type="SAM" id="SignalP"/>
    </source>
</evidence>
<organism evidence="5 6">
    <name type="scientific">Streptomyces olivochromogenes</name>
    <dbReference type="NCBI Taxonomy" id="1963"/>
    <lineage>
        <taxon>Bacteria</taxon>
        <taxon>Bacillati</taxon>
        <taxon>Actinomycetota</taxon>
        <taxon>Actinomycetes</taxon>
        <taxon>Kitasatosporales</taxon>
        <taxon>Streptomycetaceae</taxon>
        <taxon>Streptomyces</taxon>
    </lineage>
</organism>
<dbReference type="EMBL" id="BDQI01000003">
    <property type="protein sequence ID" value="GAX50916.1"/>
    <property type="molecule type" value="Genomic_DNA"/>
</dbReference>
<evidence type="ECO:0000313" key="5">
    <source>
        <dbReference type="EMBL" id="GAX50916.1"/>
    </source>
</evidence>
<feature type="compositionally biased region" description="Low complexity" evidence="1">
    <location>
        <begin position="430"/>
        <end position="440"/>
    </location>
</feature>
<name>A0A250VA56_STROL</name>
<dbReference type="InterPro" id="IPR007331">
    <property type="entry name" value="Htaa"/>
</dbReference>
<keyword evidence="2" id="KW-1133">Transmembrane helix</keyword>
<proteinExistence type="predicted"/>
<evidence type="ECO:0000313" key="6">
    <source>
        <dbReference type="Proteomes" id="UP000217446"/>
    </source>
</evidence>
<keyword evidence="3" id="KW-0732">Signal</keyword>
<evidence type="ECO:0000259" key="4">
    <source>
        <dbReference type="Pfam" id="PF04213"/>
    </source>
</evidence>
<feature type="signal peptide" evidence="3">
    <location>
        <begin position="1"/>
        <end position="31"/>
    </location>
</feature>
<comment type="caution">
    <text evidence="5">The sequence shown here is derived from an EMBL/GenBank/DDBJ whole genome shotgun (WGS) entry which is preliminary data.</text>
</comment>
<feature type="region of interest" description="Disordered" evidence="1">
    <location>
        <begin position="417"/>
        <end position="458"/>
    </location>
</feature>
<protein>
    <recommendedName>
        <fullName evidence="4">Htaa domain-containing protein</fullName>
    </recommendedName>
</protein>
<feature type="transmembrane region" description="Helical" evidence="2">
    <location>
        <begin position="468"/>
        <end position="489"/>
    </location>
</feature>
<dbReference type="RefSeq" id="WP_067363291.1">
    <property type="nucleotide sequence ID" value="NZ_BDQI01000003.1"/>
</dbReference>
<dbReference type="Proteomes" id="UP000217446">
    <property type="component" value="Unassembled WGS sequence"/>
</dbReference>
<accession>A0A250VA56</accession>
<feature type="domain" description="Htaa" evidence="4">
    <location>
        <begin position="40"/>
        <end position="181"/>
    </location>
</feature>
<dbReference type="AlphaFoldDB" id="A0A250VA56"/>
<feature type="region of interest" description="Disordered" evidence="1">
    <location>
        <begin position="182"/>
        <end position="244"/>
    </location>
</feature>
<reference evidence="6" key="1">
    <citation type="submission" date="2017-05" db="EMBL/GenBank/DDBJ databases">
        <title>Streptomyces olivochromogenes NBRC 3561 whole genome shotgun sequence.</title>
        <authorList>
            <person name="Dohra H."/>
            <person name="Kodani S."/>
        </authorList>
    </citation>
    <scope>NUCLEOTIDE SEQUENCE [LARGE SCALE GENOMIC DNA]</scope>
    <source>
        <strain evidence="6">NBRC 3561</strain>
    </source>
</reference>
<keyword evidence="2" id="KW-0812">Transmembrane</keyword>
<feature type="chain" id="PRO_5011992965" description="Htaa domain-containing protein" evidence="3">
    <location>
        <begin position="32"/>
        <end position="495"/>
    </location>
</feature>
<evidence type="ECO:0000256" key="1">
    <source>
        <dbReference type="SAM" id="MobiDB-lite"/>
    </source>
</evidence>